<sequence length="42" mass="4587">MHFTIGERLPKGRVGIIDHANTALAVNGQGRGLTVPRIPPYY</sequence>
<dbReference type="Proteomes" id="UP000189229">
    <property type="component" value="Unassembled WGS sequence"/>
</dbReference>
<reference evidence="1 2" key="1">
    <citation type="submission" date="2017-02" db="EMBL/GenBank/DDBJ databases">
        <title>Complete genome sequences of Mycobacterium kansasii strains isolated from rhesus macaques.</title>
        <authorList>
            <person name="Panda A."/>
            <person name="Nagaraj S."/>
            <person name="Zhao X."/>
            <person name="Tettelin H."/>
            <person name="Detolla L.J."/>
        </authorList>
    </citation>
    <scope>NUCLEOTIDE SEQUENCE [LARGE SCALE GENOMIC DNA]</scope>
    <source>
        <strain evidence="1 2">11-3813</strain>
    </source>
</reference>
<comment type="caution">
    <text evidence="1">The sequence shown here is derived from an EMBL/GenBank/DDBJ whole genome shotgun (WGS) entry which is preliminary data.</text>
</comment>
<evidence type="ECO:0000313" key="2">
    <source>
        <dbReference type="Proteomes" id="UP000189229"/>
    </source>
</evidence>
<dbReference type="AlphaFoldDB" id="A0A1V3WTC2"/>
<proteinExistence type="predicted"/>
<evidence type="ECO:0000313" key="1">
    <source>
        <dbReference type="EMBL" id="OOK70219.1"/>
    </source>
</evidence>
<accession>A0A1V3WTC2</accession>
<name>A0A1V3WTC2_MYCKA</name>
<gene>
    <name evidence="1" type="ORF">BZL30_6395</name>
</gene>
<dbReference type="EMBL" id="MVBM01000006">
    <property type="protein sequence ID" value="OOK70219.1"/>
    <property type="molecule type" value="Genomic_DNA"/>
</dbReference>
<organism evidence="1 2">
    <name type="scientific">Mycobacterium kansasii</name>
    <dbReference type="NCBI Taxonomy" id="1768"/>
    <lineage>
        <taxon>Bacteria</taxon>
        <taxon>Bacillati</taxon>
        <taxon>Actinomycetota</taxon>
        <taxon>Actinomycetes</taxon>
        <taxon>Mycobacteriales</taxon>
        <taxon>Mycobacteriaceae</taxon>
        <taxon>Mycobacterium</taxon>
    </lineage>
</organism>
<protein>
    <submittedName>
        <fullName evidence="1">Uncharacterized protein</fullName>
    </submittedName>
</protein>